<sequence length="344" mass="39302">MASPRESPKTSELSELTISDFDDEVDINNLELTECDLVERKYRFERAVDAYLQYHTDDNETRVVLTAFKDFLPNRGKVVLFKEVEDYAEHSGKIEQLSRCLVKGICTPLKSSLNPTYEIPRPTFQGADIEIEIMQGEIRSSKRPNGLREKVLARDGFRCAVTDRFKRARVTTLVLPKILLGSLHVCHIIPHRLGEFDDDAASTKRYATIWVLLHRFFPKIAKVLGPEQLGNAENAFAMWSGLHKEFDDFLISFEPRTRKSEANTYNLRVFGGYAVENIGIGLSWVIRFKPATGDPPPNAICFDVHHRVARILDRFKREGLPLKFIGRVPSQTDDNDTQDEMDVD</sequence>
<protein>
    <submittedName>
        <fullName evidence="2">Methyltransferase</fullName>
    </submittedName>
</protein>
<dbReference type="EMBL" id="WOWK01000128">
    <property type="protein sequence ID" value="KAF0317540.1"/>
    <property type="molecule type" value="Genomic_DNA"/>
</dbReference>
<evidence type="ECO:0000259" key="1">
    <source>
        <dbReference type="Pfam" id="PF13391"/>
    </source>
</evidence>
<feature type="domain" description="HNH nuclease" evidence="1">
    <location>
        <begin position="159"/>
        <end position="254"/>
    </location>
</feature>
<dbReference type="GO" id="GO:0008168">
    <property type="term" value="F:methyltransferase activity"/>
    <property type="evidence" value="ECO:0007669"/>
    <property type="project" value="UniProtKB-KW"/>
</dbReference>
<dbReference type="Proteomes" id="UP000434172">
    <property type="component" value="Unassembled WGS sequence"/>
</dbReference>
<evidence type="ECO:0000313" key="3">
    <source>
        <dbReference type="Proteomes" id="UP000434172"/>
    </source>
</evidence>
<keyword evidence="2" id="KW-0489">Methyltransferase</keyword>
<dbReference type="Pfam" id="PF13391">
    <property type="entry name" value="HNH_2"/>
    <property type="match status" value="1"/>
</dbReference>
<name>A0A8H3W113_9PEZI</name>
<keyword evidence="2" id="KW-0808">Transferase</keyword>
<dbReference type="GO" id="GO:0032259">
    <property type="term" value="P:methylation"/>
    <property type="evidence" value="ECO:0007669"/>
    <property type="project" value="UniProtKB-KW"/>
</dbReference>
<reference evidence="2 3" key="1">
    <citation type="submission" date="2019-12" db="EMBL/GenBank/DDBJ databases">
        <title>A genome sequence resource for the geographically widespread anthracnose pathogen Colletotrichum asianum.</title>
        <authorList>
            <person name="Meng Y."/>
        </authorList>
    </citation>
    <scope>NUCLEOTIDE SEQUENCE [LARGE SCALE GENOMIC DNA]</scope>
    <source>
        <strain evidence="2 3">ICMP 18580</strain>
    </source>
</reference>
<gene>
    <name evidence="2" type="ORF">GQ607_015213</name>
</gene>
<dbReference type="InterPro" id="IPR003615">
    <property type="entry name" value="HNH_nuc"/>
</dbReference>
<dbReference type="AlphaFoldDB" id="A0A8H3W113"/>
<accession>A0A8H3W113</accession>
<proteinExistence type="predicted"/>
<evidence type="ECO:0000313" key="2">
    <source>
        <dbReference type="EMBL" id="KAF0317540.1"/>
    </source>
</evidence>
<keyword evidence="3" id="KW-1185">Reference proteome</keyword>
<dbReference type="OrthoDB" id="2104739at2759"/>
<comment type="caution">
    <text evidence="2">The sequence shown here is derived from an EMBL/GenBank/DDBJ whole genome shotgun (WGS) entry which is preliminary data.</text>
</comment>
<organism evidence="2 3">
    <name type="scientific">Colletotrichum asianum</name>
    <dbReference type="NCBI Taxonomy" id="702518"/>
    <lineage>
        <taxon>Eukaryota</taxon>
        <taxon>Fungi</taxon>
        <taxon>Dikarya</taxon>
        <taxon>Ascomycota</taxon>
        <taxon>Pezizomycotina</taxon>
        <taxon>Sordariomycetes</taxon>
        <taxon>Hypocreomycetidae</taxon>
        <taxon>Glomerellales</taxon>
        <taxon>Glomerellaceae</taxon>
        <taxon>Colletotrichum</taxon>
        <taxon>Colletotrichum gloeosporioides species complex</taxon>
    </lineage>
</organism>